<proteinExistence type="predicted"/>
<dbReference type="SUPFAM" id="SSF49777">
    <property type="entry name" value="PEBP-like"/>
    <property type="match status" value="1"/>
</dbReference>
<dbReference type="InterPro" id="IPR008914">
    <property type="entry name" value="PEBP"/>
</dbReference>
<keyword evidence="3" id="KW-1185">Reference proteome</keyword>
<name>A0A072UIM0_MEDTR</name>
<dbReference type="PANTHER" id="PTHR30289">
    <property type="entry name" value="UNCHARACTERIZED PROTEIN YBCL-RELATED"/>
    <property type="match status" value="1"/>
</dbReference>
<evidence type="ECO:0000313" key="3">
    <source>
        <dbReference type="Proteomes" id="UP000002051"/>
    </source>
</evidence>
<dbReference type="Proteomes" id="UP000002051">
    <property type="component" value="Chromosome 4"/>
</dbReference>
<dbReference type="InterPro" id="IPR005247">
    <property type="entry name" value="YbhB_YbcL/LppC-like"/>
</dbReference>
<dbReference type="Gramene" id="rna20858">
    <property type="protein sequence ID" value="RHN58902.1"/>
    <property type="gene ID" value="gene20858"/>
</dbReference>
<keyword evidence="1" id="KW-0649">Protein kinase inhibitor</keyword>
<evidence type="ECO:0000313" key="1">
    <source>
        <dbReference type="EMBL" id="KEH28918.1"/>
    </source>
</evidence>
<dbReference type="GO" id="GO:0004860">
    <property type="term" value="F:protein kinase inhibitor activity"/>
    <property type="evidence" value="ECO:0007669"/>
    <property type="project" value="UniProtKB-KW"/>
</dbReference>
<accession>A0A072UIM0</accession>
<dbReference type="EnsemblPlants" id="KEH28918">
    <property type="protein sequence ID" value="KEH28918"/>
    <property type="gene ID" value="MTR_4g017680"/>
</dbReference>
<sequence length="168" mass="18858">MASKEFRLVSPAIDKEGGVKLPRYYTHEGVGSKWNISPPLEWLNVPPKTKSLALLVQDVDTVDPTGRTVPITHWVVVNIPATLTKLPEGLSGKEDEMGDEYNGIEEGVNDWKVNLWRGPKTPNYGDRFEFKLYALDDHMHFDNQVTKEKLLDAITGHILGEAVMIATF</sequence>
<dbReference type="Pfam" id="PF01161">
    <property type="entry name" value="PBP"/>
    <property type="match status" value="1"/>
</dbReference>
<dbReference type="EMBL" id="CM001220">
    <property type="protein sequence ID" value="KEH28918.1"/>
    <property type="molecule type" value="Genomic_DNA"/>
</dbReference>
<dbReference type="InterPro" id="IPR036610">
    <property type="entry name" value="PEBP-like_sf"/>
</dbReference>
<dbReference type="STRING" id="3880.A0A072UIM0"/>
<dbReference type="KEGG" id="mtr:25491476"/>
<evidence type="ECO:0000313" key="2">
    <source>
        <dbReference type="EnsemblPlants" id="KEH28918"/>
    </source>
</evidence>
<dbReference type="HOGENOM" id="CLU_083918_3_1_1"/>
<gene>
    <name evidence="2" type="primary">25491476</name>
    <name evidence="1" type="ordered locus">MTR_4g017680</name>
</gene>
<dbReference type="PANTHER" id="PTHR30289:SF1">
    <property type="entry name" value="PEBP (PHOSPHATIDYLETHANOLAMINE-BINDING PROTEIN) FAMILY PROTEIN"/>
    <property type="match status" value="1"/>
</dbReference>
<reference evidence="1 3" key="2">
    <citation type="journal article" date="2014" name="BMC Genomics">
        <title>An improved genome release (version Mt4.0) for the model legume Medicago truncatula.</title>
        <authorList>
            <person name="Tang H."/>
            <person name="Krishnakumar V."/>
            <person name="Bidwell S."/>
            <person name="Rosen B."/>
            <person name="Chan A."/>
            <person name="Zhou S."/>
            <person name="Gentzbittel L."/>
            <person name="Childs K.L."/>
            <person name="Yandell M."/>
            <person name="Gundlach H."/>
            <person name="Mayer K.F."/>
            <person name="Schwartz D.C."/>
            <person name="Town C.D."/>
        </authorList>
    </citation>
    <scope>GENOME REANNOTATION</scope>
    <source>
        <strain evidence="1">A17</strain>
        <strain evidence="2 3">cv. Jemalong A17</strain>
    </source>
</reference>
<dbReference type="NCBIfam" id="TIGR00481">
    <property type="entry name" value="YbhB/YbcL family Raf kinase inhibitor-like protein"/>
    <property type="match status" value="1"/>
</dbReference>
<reference evidence="1 3" key="1">
    <citation type="journal article" date="2011" name="Nature">
        <title>The Medicago genome provides insight into the evolution of rhizobial symbioses.</title>
        <authorList>
            <person name="Young N.D."/>
            <person name="Debelle F."/>
            <person name="Oldroyd G.E."/>
            <person name="Geurts R."/>
            <person name="Cannon S.B."/>
            <person name="Udvardi M.K."/>
            <person name="Benedito V.A."/>
            <person name="Mayer K.F."/>
            <person name="Gouzy J."/>
            <person name="Schoof H."/>
            <person name="Van de Peer Y."/>
            <person name="Proost S."/>
            <person name="Cook D.R."/>
            <person name="Meyers B.C."/>
            <person name="Spannagl M."/>
            <person name="Cheung F."/>
            <person name="De Mita S."/>
            <person name="Krishnakumar V."/>
            <person name="Gundlach H."/>
            <person name="Zhou S."/>
            <person name="Mudge J."/>
            <person name="Bharti A.K."/>
            <person name="Murray J.D."/>
            <person name="Naoumkina M.A."/>
            <person name="Rosen B."/>
            <person name="Silverstein K.A."/>
            <person name="Tang H."/>
            <person name="Rombauts S."/>
            <person name="Zhao P.X."/>
            <person name="Zhou P."/>
            <person name="Barbe V."/>
            <person name="Bardou P."/>
            <person name="Bechner M."/>
            <person name="Bellec A."/>
            <person name="Berger A."/>
            <person name="Berges H."/>
            <person name="Bidwell S."/>
            <person name="Bisseling T."/>
            <person name="Choisne N."/>
            <person name="Couloux A."/>
            <person name="Denny R."/>
            <person name="Deshpande S."/>
            <person name="Dai X."/>
            <person name="Doyle J.J."/>
            <person name="Dudez A.M."/>
            <person name="Farmer A.D."/>
            <person name="Fouteau S."/>
            <person name="Franken C."/>
            <person name="Gibelin C."/>
            <person name="Gish J."/>
            <person name="Goldstein S."/>
            <person name="Gonzalez A.J."/>
            <person name="Green P.J."/>
            <person name="Hallab A."/>
            <person name="Hartog M."/>
            <person name="Hua A."/>
            <person name="Humphray S.J."/>
            <person name="Jeong D.H."/>
            <person name="Jing Y."/>
            <person name="Jocker A."/>
            <person name="Kenton S.M."/>
            <person name="Kim D.J."/>
            <person name="Klee K."/>
            <person name="Lai H."/>
            <person name="Lang C."/>
            <person name="Lin S."/>
            <person name="Macmil S.L."/>
            <person name="Magdelenat G."/>
            <person name="Matthews L."/>
            <person name="McCorrison J."/>
            <person name="Monaghan E.L."/>
            <person name="Mun J.H."/>
            <person name="Najar F.Z."/>
            <person name="Nicholson C."/>
            <person name="Noirot C."/>
            <person name="O'Bleness M."/>
            <person name="Paule C.R."/>
            <person name="Poulain J."/>
            <person name="Prion F."/>
            <person name="Qin B."/>
            <person name="Qu C."/>
            <person name="Retzel E.F."/>
            <person name="Riddle C."/>
            <person name="Sallet E."/>
            <person name="Samain S."/>
            <person name="Samson N."/>
            <person name="Sanders I."/>
            <person name="Saurat O."/>
            <person name="Scarpelli C."/>
            <person name="Schiex T."/>
            <person name="Segurens B."/>
            <person name="Severin A.J."/>
            <person name="Sherrier D.J."/>
            <person name="Shi R."/>
            <person name="Sims S."/>
            <person name="Singer S.R."/>
            <person name="Sinharoy S."/>
            <person name="Sterck L."/>
            <person name="Viollet A."/>
            <person name="Wang B.B."/>
            <person name="Wang K."/>
            <person name="Wang M."/>
            <person name="Wang X."/>
            <person name="Warfsmann J."/>
            <person name="Weissenbach J."/>
            <person name="White D.D."/>
            <person name="White J.D."/>
            <person name="Wiley G.B."/>
            <person name="Wincker P."/>
            <person name="Xing Y."/>
            <person name="Yang L."/>
            <person name="Yao Z."/>
            <person name="Ying F."/>
            <person name="Zhai J."/>
            <person name="Zhou L."/>
            <person name="Zuber A."/>
            <person name="Denarie J."/>
            <person name="Dixon R.A."/>
            <person name="May G.D."/>
            <person name="Schwartz D.C."/>
            <person name="Rogers J."/>
            <person name="Quetier F."/>
            <person name="Town C.D."/>
            <person name="Roe B.A."/>
        </authorList>
    </citation>
    <scope>NUCLEOTIDE SEQUENCE [LARGE SCALE GENOMIC DNA]</scope>
    <source>
        <strain evidence="1">A17</strain>
        <strain evidence="2 3">cv. Jemalong A17</strain>
    </source>
</reference>
<dbReference type="Gene3D" id="3.90.280.10">
    <property type="entry name" value="PEBP-like"/>
    <property type="match status" value="1"/>
</dbReference>
<reference evidence="2" key="3">
    <citation type="submission" date="2015-04" db="UniProtKB">
        <authorList>
            <consortium name="EnsemblPlants"/>
        </authorList>
    </citation>
    <scope>IDENTIFICATION</scope>
    <source>
        <strain evidence="2">cv. Jemalong A17</strain>
    </source>
</reference>
<protein>
    <submittedName>
        <fullName evidence="1">Raf kinase inhibitor-like protein, YbhB/YbcL family protein</fullName>
    </submittedName>
</protein>
<organism evidence="1 3">
    <name type="scientific">Medicago truncatula</name>
    <name type="common">Barrel medic</name>
    <name type="synonym">Medicago tribuloides</name>
    <dbReference type="NCBI Taxonomy" id="3880"/>
    <lineage>
        <taxon>Eukaryota</taxon>
        <taxon>Viridiplantae</taxon>
        <taxon>Streptophyta</taxon>
        <taxon>Embryophyta</taxon>
        <taxon>Tracheophyta</taxon>
        <taxon>Spermatophyta</taxon>
        <taxon>Magnoliopsida</taxon>
        <taxon>eudicotyledons</taxon>
        <taxon>Gunneridae</taxon>
        <taxon>Pentapetalae</taxon>
        <taxon>rosids</taxon>
        <taxon>fabids</taxon>
        <taxon>Fabales</taxon>
        <taxon>Fabaceae</taxon>
        <taxon>Papilionoideae</taxon>
        <taxon>50 kb inversion clade</taxon>
        <taxon>NPAAA clade</taxon>
        <taxon>Hologalegina</taxon>
        <taxon>IRL clade</taxon>
        <taxon>Trifolieae</taxon>
        <taxon>Medicago</taxon>
    </lineage>
</organism>
<dbReference type="OrthoDB" id="1409999at2759"/>
<dbReference type="CDD" id="cd00865">
    <property type="entry name" value="PEBP_bact_arch"/>
    <property type="match status" value="1"/>
</dbReference>
<dbReference type="AlphaFoldDB" id="A0A072UIM0"/>